<feature type="region of interest" description="Disordered" evidence="1">
    <location>
        <begin position="216"/>
        <end position="259"/>
    </location>
</feature>
<reference evidence="4" key="1">
    <citation type="submission" date="2017-05" db="EMBL/GenBank/DDBJ databases">
        <title>Streptomyces olivochromogenes NBRC 3561 whole genome shotgun sequence.</title>
        <authorList>
            <person name="Dohra H."/>
            <person name="Kodani S."/>
        </authorList>
    </citation>
    <scope>NUCLEOTIDE SEQUENCE [LARGE SCALE GENOMIC DNA]</scope>
    <source>
        <strain evidence="4">NBRC 3561</strain>
    </source>
</reference>
<dbReference type="AlphaFoldDB" id="A0A286PGU1"/>
<feature type="compositionally biased region" description="Basic and acidic residues" evidence="1">
    <location>
        <begin position="244"/>
        <end position="259"/>
    </location>
</feature>
<feature type="compositionally biased region" description="Basic residues" evidence="1">
    <location>
        <begin position="218"/>
        <end position="238"/>
    </location>
</feature>
<name>A0A286PGU1_STROL</name>
<dbReference type="PANTHER" id="PTHR30347:SF1">
    <property type="entry name" value="MECHANOSENSITIVE CHANNEL MSCK"/>
    <property type="match status" value="1"/>
</dbReference>
<feature type="domain" description="Tc1-like transposase DDE" evidence="2">
    <location>
        <begin position="142"/>
        <end position="208"/>
    </location>
</feature>
<proteinExistence type="predicted"/>
<organism evidence="3 4">
    <name type="scientific">Streptomyces olivochromogenes</name>
    <dbReference type="NCBI Taxonomy" id="1963"/>
    <lineage>
        <taxon>Bacteria</taxon>
        <taxon>Bacillati</taxon>
        <taxon>Actinomycetota</taxon>
        <taxon>Actinomycetes</taxon>
        <taxon>Kitasatosporales</taxon>
        <taxon>Streptomycetaceae</taxon>
        <taxon>Streptomyces</taxon>
    </lineage>
</organism>
<protein>
    <submittedName>
        <fullName evidence="3">IS630 family transposase</fullName>
    </submittedName>
</protein>
<dbReference type="NCBIfam" id="NF033545">
    <property type="entry name" value="transpos_IS630"/>
    <property type="match status" value="1"/>
</dbReference>
<dbReference type="PANTHER" id="PTHR30347">
    <property type="entry name" value="POTASSIUM CHANNEL RELATED"/>
    <property type="match status" value="1"/>
</dbReference>
<evidence type="ECO:0000313" key="4">
    <source>
        <dbReference type="Proteomes" id="UP000217446"/>
    </source>
</evidence>
<dbReference type="Pfam" id="PF13358">
    <property type="entry name" value="DDE_3"/>
    <property type="match status" value="1"/>
</dbReference>
<comment type="caution">
    <text evidence="3">The sequence shown here is derived from an EMBL/GenBank/DDBJ whole genome shotgun (WGS) entry which is preliminary data.</text>
</comment>
<gene>
    <name evidence="3" type="ORF">SO3561_10345</name>
</gene>
<dbReference type="InterPro" id="IPR047655">
    <property type="entry name" value="Transpos_IS630-like"/>
</dbReference>
<keyword evidence="4" id="KW-1185">Reference proteome</keyword>
<dbReference type="EMBL" id="BDQI01000064">
    <property type="protein sequence ID" value="GAX58770.1"/>
    <property type="molecule type" value="Genomic_DNA"/>
</dbReference>
<accession>A0A286PGU1</accession>
<dbReference type="InterPro" id="IPR038717">
    <property type="entry name" value="Tc1-like_DDE_dom"/>
</dbReference>
<evidence type="ECO:0000256" key="1">
    <source>
        <dbReference type="SAM" id="MobiDB-lite"/>
    </source>
</evidence>
<evidence type="ECO:0000259" key="2">
    <source>
        <dbReference type="Pfam" id="PF13358"/>
    </source>
</evidence>
<sequence length="259" mass="29785">MLVATLAENGRPPARLGVTHWSSRLLGAELGLSFSALAKIWRKWGLQPHRVETFKFSTDPELEPKIRDVVGLYLAPPEKAVVVCVDEKTQIQALDRTAPMLPLRPGLPERQTHDCKRNGTTLAVRRPGGRHRKDQGRRLLRHSNKEFLAFLNQVAKAHPRVKLHVVVDNYATHKHPNVKTWLARNPRVTLHFTPTSCSWLNMVEIFFGNHHPAGHTAPHLRVRPRSQGRHPRLHRRLRQPLQARHLDQDRRPDPRQNRA</sequence>
<dbReference type="InterPro" id="IPR052702">
    <property type="entry name" value="MscS-like_channel"/>
</dbReference>
<evidence type="ECO:0000313" key="3">
    <source>
        <dbReference type="EMBL" id="GAX58770.1"/>
    </source>
</evidence>
<dbReference type="Proteomes" id="UP000217446">
    <property type="component" value="Unassembled WGS sequence"/>
</dbReference>
<dbReference type="STRING" id="1963.AQJ27_50675"/>